<proteinExistence type="predicted"/>
<gene>
    <name evidence="2" type="ORF">ACFWSS_32210</name>
</gene>
<keyword evidence="3" id="KW-1185">Reference proteome</keyword>
<feature type="region of interest" description="Disordered" evidence="1">
    <location>
        <begin position="324"/>
        <end position="343"/>
    </location>
</feature>
<sequence>MKPLRKIGTFLGTGGDRSAPAPQYAALADGLIITDTHAEGWYVLASSNTDLMSEGARDAEQDAASAALARTLAGFDCHLRVLWSPLNAEDYMTEAADMFSTGAWEEWAALRTQRLNQLALPARHLLLGVRLTERSGMTKRAGRRVQDAFGLDTSTVGKGELVKLDAQMRRLGRRLESSPWKAQPAAVEMLAWMIGREQHRATPLPAPNAAGVIGGAKIAALTRGRILPHPDHLRVVDGRGEVTAWTSVLTMHGFPETLETPGPGEWLRMLSEINYVPDIDEDALPADIDPESLILPVSPEASVRFRVLAKRPAIKKAEAARRVAKEQRNSAAGQSAEEPGLDMEDTERTMTHLVRDVRRQDVTLVEDHPRLIVTSTTGLDDLRARVDAVITYYGGLGIEVSVGEEELRELWLEVQPGDQLRVPDVGHVRDVTALTGSWWWGGAKVGDDAGPIVGYLTGSTPGVLRNDITAGADRGDATTTAFIGRSGRGKTTAMMLSMLDTGFKGSWVLALDFKGDLGGVVSAAHRYGIDAGLIETGPRFAGAADLFTLLAAEGLDAARNEVPAQLSIAAPEHLRERGAETPITRAVNAVIEQGDPATWKVIEYLKNMEDPLARETGEALDDLSRGALGAPFMGRPTGEAPPLEAKPGIWVVQMPGLSLPAPESTRKEWTPVQRLSVALMHSMLAYGITTSGRRDLRRLAKAVCIPEVHVLTATREGANFLQYMSRVGRALKVSMVLDTQDPESLAKLVGVIEQLTTVVGFQLTTREQQDALLDLLGLEKNDHGRDLIRSIGLLANGEIRHGHSIIRDRRFACATAQWDIPSLELEELLDTSPNAAQNDPAVTMEKVNA</sequence>
<dbReference type="Pfam" id="PF12846">
    <property type="entry name" value="AAA_10"/>
    <property type="match status" value="1"/>
</dbReference>
<dbReference type="InterPro" id="IPR027417">
    <property type="entry name" value="P-loop_NTPase"/>
</dbReference>
<reference evidence="2 3" key="1">
    <citation type="submission" date="2024-09" db="EMBL/GenBank/DDBJ databases">
        <title>The Natural Products Discovery Center: Release of the First 8490 Sequenced Strains for Exploring Actinobacteria Biosynthetic Diversity.</title>
        <authorList>
            <person name="Kalkreuter E."/>
            <person name="Kautsar S.A."/>
            <person name="Yang D."/>
            <person name="Bader C.D."/>
            <person name="Teijaro C.N."/>
            <person name="Fluegel L."/>
            <person name="Davis C.M."/>
            <person name="Simpson J.R."/>
            <person name="Lauterbach L."/>
            <person name="Steele A.D."/>
            <person name="Gui C."/>
            <person name="Meng S."/>
            <person name="Li G."/>
            <person name="Viehrig K."/>
            <person name="Ye F."/>
            <person name="Su P."/>
            <person name="Kiefer A.F."/>
            <person name="Nichols A."/>
            <person name="Cepeda A.J."/>
            <person name="Yan W."/>
            <person name="Fan B."/>
            <person name="Jiang Y."/>
            <person name="Adhikari A."/>
            <person name="Zheng C.-J."/>
            <person name="Schuster L."/>
            <person name="Cowan T.M."/>
            <person name="Smanski M.J."/>
            <person name="Chevrette M.G."/>
            <person name="De Carvalho L.P.S."/>
            <person name="Shen B."/>
        </authorList>
    </citation>
    <scope>NUCLEOTIDE SEQUENCE [LARGE SCALE GENOMIC DNA]</scope>
    <source>
        <strain evidence="2 3">NPDC058546</strain>
    </source>
</reference>
<accession>A0ABW6ET33</accession>
<dbReference type="Gene3D" id="3.40.50.300">
    <property type="entry name" value="P-loop containing nucleotide triphosphate hydrolases"/>
    <property type="match status" value="1"/>
</dbReference>
<dbReference type="Proteomes" id="UP001598251">
    <property type="component" value="Unassembled WGS sequence"/>
</dbReference>
<evidence type="ECO:0000313" key="2">
    <source>
        <dbReference type="EMBL" id="MFD4217540.1"/>
    </source>
</evidence>
<organism evidence="2 3">
    <name type="scientific">Streptomyces sindenensis</name>
    <dbReference type="NCBI Taxonomy" id="67363"/>
    <lineage>
        <taxon>Bacteria</taxon>
        <taxon>Bacillati</taxon>
        <taxon>Actinomycetota</taxon>
        <taxon>Actinomycetes</taxon>
        <taxon>Kitasatosporales</taxon>
        <taxon>Streptomycetaceae</taxon>
        <taxon>Streptomyces</taxon>
    </lineage>
</organism>
<dbReference type="EMBL" id="JBHXOF010000033">
    <property type="protein sequence ID" value="MFD4217540.1"/>
    <property type="molecule type" value="Genomic_DNA"/>
</dbReference>
<evidence type="ECO:0000256" key="1">
    <source>
        <dbReference type="SAM" id="MobiDB-lite"/>
    </source>
</evidence>
<protein>
    <submittedName>
        <fullName evidence="2">ATP-binding protein</fullName>
    </submittedName>
</protein>
<keyword evidence="2" id="KW-0547">Nucleotide-binding</keyword>
<name>A0ABW6ET33_9ACTN</name>
<dbReference type="SUPFAM" id="SSF52540">
    <property type="entry name" value="P-loop containing nucleoside triphosphate hydrolases"/>
    <property type="match status" value="1"/>
</dbReference>
<keyword evidence="2" id="KW-0067">ATP-binding</keyword>
<dbReference type="RefSeq" id="WP_382830890.1">
    <property type="nucleotide sequence ID" value="NZ_JBHXLY010000046.1"/>
</dbReference>
<comment type="caution">
    <text evidence="2">The sequence shown here is derived from an EMBL/GenBank/DDBJ whole genome shotgun (WGS) entry which is preliminary data.</text>
</comment>
<evidence type="ECO:0000313" key="3">
    <source>
        <dbReference type="Proteomes" id="UP001598251"/>
    </source>
</evidence>
<dbReference type="GO" id="GO:0005524">
    <property type="term" value="F:ATP binding"/>
    <property type="evidence" value="ECO:0007669"/>
    <property type="project" value="UniProtKB-KW"/>
</dbReference>